<dbReference type="EMBL" id="CAJPVJ010006746">
    <property type="protein sequence ID" value="CAG2170696.1"/>
    <property type="molecule type" value="Genomic_DNA"/>
</dbReference>
<protein>
    <recommendedName>
        <fullName evidence="9">C2H2-type domain-containing protein</fullName>
    </recommendedName>
</protein>
<evidence type="ECO:0000256" key="4">
    <source>
        <dbReference type="ARBA" id="ARBA00022833"/>
    </source>
</evidence>
<feature type="region of interest" description="Disordered" evidence="8">
    <location>
        <begin position="99"/>
        <end position="153"/>
    </location>
</feature>
<dbReference type="Gene3D" id="3.30.160.60">
    <property type="entry name" value="Classic Zinc Finger"/>
    <property type="match status" value="5"/>
</dbReference>
<sequence length="409" mass="47195">MSSDVEELRQMSDEEVEQLMYELKSLRSDNEIMKRLLATIETMRQLLTNRMNKCLCNQSNDTKLKTKLNVLNHKYEELKSELDLDSMNTLTNDMIVVNSEQQTDDSLTEPEMDQLDNEDNDNDMNETSDWMTSDKEIHEPSVDPKNSSKGNEKPNIIYINIENIETINKSVDIDHQYNESDEEVDRDGMDDTDADNSDAICCDFADSKSGILCHKVCKNAETLMAHKSRHSGPKPWFCEYKSCQYRAVLRSHLIGHVRKSHTGRYQFSCDWPGCSFMGPSRYNVKRHKIIHTGEKPYKCNWPGCEWSSANNKIADHKRIHTGERPYACNWVGCEARFSRPFTLRNHERTHTKEKPFVCDYPNCDFKSSQQTPLTAHKRKHHNSSANIASEESISLVTNYETVETLGLTS</sequence>
<feature type="compositionally biased region" description="Basic and acidic residues" evidence="8">
    <location>
        <begin position="132"/>
        <end position="142"/>
    </location>
</feature>
<dbReference type="PANTHER" id="PTHR14003">
    <property type="entry name" value="TRANSCRIPTIONAL REPRESSOR PROTEIN YY"/>
    <property type="match status" value="1"/>
</dbReference>
<keyword evidence="3 7" id="KW-0863">Zinc-finger</keyword>
<evidence type="ECO:0000313" key="10">
    <source>
        <dbReference type="EMBL" id="CAD7653509.1"/>
    </source>
</evidence>
<dbReference type="GO" id="GO:0031519">
    <property type="term" value="C:PcG protein complex"/>
    <property type="evidence" value="ECO:0007669"/>
    <property type="project" value="TreeGrafter"/>
</dbReference>
<dbReference type="SMART" id="SM00355">
    <property type="entry name" value="ZnF_C2H2"/>
    <property type="match status" value="6"/>
</dbReference>
<dbReference type="GO" id="GO:0005667">
    <property type="term" value="C:transcription regulator complex"/>
    <property type="evidence" value="ECO:0007669"/>
    <property type="project" value="TreeGrafter"/>
</dbReference>
<organism evidence="10">
    <name type="scientific">Oppiella nova</name>
    <dbReference type="NCBI Taxonomy" id="334625"/>
    <lineage>
        <taxon>Eukaryota</taxon>
        <taxon>Metazoa</taxon>
        <taxon>Ecdysozoa</taxon>
        <taxon>Arthropoda</taxon>
        <taxon>Chelicerata</taxon>
        <taxon>Arachnida</taxon>
        <taxon>Acari</taxon>
        <taxon>Acariformes</taxon>
        <taxon>Sarcoptiformes</taxon>
        <taxon>Oribatida</taxon>
        <taxon>Brachypylina</taxon>
        <taxon>Oppioidea</taxon>
        <taxon>Oppiidae</taxon>
        <taxon>Oppiella</taxon>
    </lineage>
</organism>
<dbReference type="InterPro" id="IPR013087">
    <property type="entry name" value="Znf_C2H2_type"/>
</dbReference>
<dbReference type="EMBL" id="OC921571">
    <property type="protein sequence ID" value="CAD7653509.1"/>
    <property type="molecule type" value="Genomic_DNA"/>
</dbReference>
<dbReference type="Pfam" id="PF00096">
    <property type="entry name" value="zf-C2H2"/>
    <property type="match status" value="1"/>
</dbReference>
<feature type="compositionally biased region" description="Acidic residues" evidence="8">
    <location>
        <begin position="102"/>
        <end position="126"/>
    </location>
</feature>
<keyword evidence="1" id="KW-0479">Metal-binding</keyword>
<dbReference type="PROSITE" id="PS00028">
    <property type="entry name" value="ZINC_FINGER_C2H2_1"/>
    <property type="match status" value="1"/>
</dbReference>
<dbReference type="GO" id="GO:0000785">
    <property type="term" value="C:chromatin"/>
    <property type="evidence" value="ECO:0007669"/>
    <property type="project" value="TreeGrafter"/>
</dbReference>
<evidence type="ECO:0000256" key="5">
    <source>
        <dbReference type="ARBA" id="ARBA00023015"/>
    </source>
</evidence>
<accession>A0A7R9M6W0</accession>
<dbReference type="InterPro" id="IPR036236">
    <property type="entry name" value="Znf_C2H2_sf"/>
</dbReference>
<proteinExistence type="predicted"/>
<dbReference type="GO" id="GO:0000981">
    <property type="term" value="F:DNA-binding transcription factor activity, RNA polymerase II-specific"/>
    <property type="evidence" value="ECO:0007669"/>
    <property type="project" value="TreeGrafter"/>
</dbReference>
<evidence type="ECO:0000256" key="3">
    <source>
        <dbReference type="ARBA" id="ARBA00022771"/>
    </source>
</evidence>
<dbReference type="SUPFAM" id="SSF57667">
    <property type="entry name" value="beta-beta-alpha zinc fingers"/>
    <property type="match status" value="3"/>
</dbReference>
<feature type="domain" description="C2H2-type" evidence="9">
    <location>
        <begin position="267"/>
        <end position="296"/>
    </location>
</feature>
<name>A0A7R9M6W0_9ACAR</name>
<dbReference type="GO" id="GO:0008270">
    <property type="term" value="F:zinc ion binding"/>
    <property type="evidence" value="ECO:0007669"/>
    <property type="project" value="UniProtKB-KW"/>
</dbReference>
<dbReference type="AlphaFoldDB" id="A0A7R9M6W0"/>
<feature type="domain" description="C2H2-type" evidence="9">
    <location>
        <begin position="297"/>
        <end position="325"/>
    </location>
</feature>
<evidence type="ECO:0000256" key="2">
    <source>
        <dbReference type="ARBA" id="ARBA00022737"/>
    </source>
</evidence>
<keyword evidence="6" id="KW-0804">Transcription</keyword>
<keyword evidence="2" id="KW-0677">Repeat</keyword>
<evidence type="ECO:0000256" key="7">
    <source>
        <dbReference type="PROSITE-ProRule" id="PRU00042"/>
    </source>
</evidence>
<feature type="domain" description="C2H2-type" evidence="9">
    <location>
        <begin position="326"/>
        <end position="355"/>
    </location>
</feature>
<keyword evidence="11" id="KW-1185">Reference proteome</keyword>
<dbReference type="PROSITE" id="PS50157">
    <property type="entry name" value="ZINC_FINGER_C2H2_2"/>
    <property type="match status" value="3"/>
</dbReference>
<dbReference type="GO" id="GO:0000978">
    <property type="term" value="F:RNA polymerase II cis-regulatory region sequence-specific DNA binding"/>
    <property type="evidence" value="ECO:0007669"/>
    <property type="project" value="TreeGrafter"/>
</dbReference>
<dbReference type="PANTHER" id="PTHR14003:SF19">
    <property type="entry name" value="YY2 TRANSCRIPTION FACTOR"/>
    <property type="match status" value="1"/>
</dbReference>
<dbReference type="Proteomes" id="UP000728032">
    <property type="component" value="Unassembled WGS sequence"/>
</dbReference>
<keyword evidence="4" id="KW-0862">Zinc</keyword>
<reference evidence="10" key="1">
    <citation type="submission" date="2020-11" db="EMBL/GenBank/DDBJ databases">
        <authorList>
            <person name="Tran Van P."/>
        </authorList>
    </citation>
    <scope>NUCLEOTIDE SEQUENCE</scope>
</reference>
<keyword evidence="5" id="KW-0805">Transcription regulation</keyword>
<evidence type="ECO:0000256" key="8">
    <source>
        <dbReference type="SAM" id="MobiDB-lite"/>
    </source>
</evidence>
<dbReference type="OrthoDB" id="6503943at2759"/>
<evidence type="ECO:0000256" key="1">
    <source>
        <dbReference type="ARBA" id="ARBA00022723"/>
    </source>
</evidence>
<evidence type="ECO:0000256" key="6">
    <source>
        <dbReference type="ARBA" id="ARBA00023163"/>
    </source>
</evidence>
<gene>
    <name evidence="10" type="ORF">ONB1V03_LOCUS10162</name>
</gene>
<evidence type="ECO:0000313" key="11">
    <source>
        <dbReference type="Proteomes" id="UP000728032"/>
    </source>
</evidence>
<dbReference type="FunFam" id="3.30.160.60:FF:000032">
    <property type="entry name" value="Krueppel-like factor 4"/>
    <property type="match status" value="1"/>
</dbReference>
<evidence type="ECO:0000259" key="9">
    <source>
        <dbReference type="PROSITE" id="PS50157"/>
    </source>
</evidence>